<reference evidence="5" key="1">
    <citation type="submission" date="2017-06" db="EMBL/GenBank/DDBJ databases">
        <authorList>
            <person name="Varghese N."/>
            <person name="Submissions S."/>
        </authorList>
    </citation>
    <scope>NUCLEOTIDE SEQUENCE [LARGE SCALE GENOMIC DNA]</scope>
    <source>
        <strain evidence="5">DSM 15668</strain>
    </source>
</reference>
<dbReference type="PANTHER" id="PTHR30270:SF0">
    <property type="entry name" value="THIAMINE-MONOPHOSPHATE KINASE"/>
    <property type="match status" value="1"/>
</dbReference>
<dbReference type="SUPFAM" id="SSF55326">
    <property type="entry name" value="PurM N-terminal domain-like"/>
    <property type="match status" value="1"/>
</dbReference>
<dbReference type="Pfam" id="PF00586">
    <property type="entry name" value="AIRS"/>
    <property type="match status" value="1"/>
</dbReference>
<feature type="binding site" evidence="2">
    <location>
        <position position="39"/>
    </location>
    <ligand>
        <name>Mg(2+)</name>
        <dbReference type="ChEBI" id="CHEBI:18420"/>
        <label>4</label>
    </ligand>
</feature>
<evidence type="ECO:0000259" key="3">
    <source>
        <dbReference type="Pfam" id="PF00586"/>
    </source>
</evidence>
<dbReference type="InterPro" id="IPR016188">
    <property type="entry name" value="PurM-like_N"/>
</dbReference>
<feature type="binding site" evidence="2">
    <location>
        <position position="123"/>
    </location>
    <ligand>
        <name>Mg(2+)</name>
        <dbReference type="ChEBI" id="CHEBI:18420"/>
        <label>1</label>
    </ligand>
</feature>
<keyword evidence="2" id="KW-0547">Nucleotide-binding</keyword>
<dbReference type="HAMAP" id="MF_02128">
    <property type="entry name" value="TMP_kinase"/>
    <property type="match status" value="1"/>
</dbReference>
<feature type="binding site" evidence="2">
    <location>
        <position position="262"/>
    </location>
    <ligand>
        <name>substrate</name>
    </ligand>
</feature>
<dbReference type="PANTHER" id="PTHR30270">
    <property type="entry name" value="THIAMINE-MONOPHOSPHATE KINASE"/>
    <property type="match status" value="1"/>
</dbReference>
<feature type="binding site" evidence="2">
    <location>
        <position position="212"/>
    </location>
    <ligand>
        <name>Mg(2+)</name>
        <dbReference type="ChEBI" id="CHEBI:18420"/>
        <label>3</label>
    </ligand>
</feature>
<dbReference type="InterPro" id="IPR036676">
    <property type="entry name" value="PurM-like_C_sf"/>
</dbReference>
<keyword evidence="2" id="KW-0460">Magnesium</keyword>
<dbReference type="EC" id="2.7.4.16" evidence="2"/>
<comment type="function">
    <text evidence="2">Catalyzes the ATP-dependent phosphorylation of thiamine-monophosphate (TMP) to form thiamine-pyrophosphate (TPP), the active form of vitamin B1.</text>
</comment>
<dbReference type="UniPathway" id="UPA00060">
    <property type="reaction ID" value="UER00142"/>
</dbReference>
<comment type="catalytic activity">
    <reaction evidence="2">
        <text>thiamine phosphate + ATP = thiamine diphosphate + ADP</text>
        <dbReference type="Rhea" id="RHEA:15913"/>
        <dbReference type="ChEBI" id="CHEBI:30616"/>
        <dbReference type="ChEBI" id="CHEBI:37575"/>
        <dbReference type="ChEBI" id="CHEBI:58937"/>
        <dbReference type="ChEBI" id="CHEBI:456216"/>
        <dbReference type="EC" id="2.7.4.16"/>
    </reaction>
</comment>
<feature type="binding site" evidence="2">
    <location>
        <position position="146"/>
    </location>
    <ligand>
        <name>ATP</name>
        <dbReference type="ChEBI" id="CHEBI:30616"/>
    </ligand>
</feature>
<dbReference type="PIRSF" id="PIRSF005303">
    <property type="entry name" value="Thiam_monoph_kin"/>
    <property type="match status" value="1"/>
</dbReference>
<dbReference type="InterPro" id="IPR006283">
    <property type="entry name" value="ThiL-like"/>
</dbReference>
<dbReference type="AlphaFoldDB" id="A0A238XP27"/>
<dbReference type="GO" id="GO:0009030">
    <property type="term" value="F:thiamine-phosphate kinase activity"/>
    <property type="evidence" value="ECO:0007669"/>
    <property type="project" value="UniProtKB-UniRule"/>
</dbReference>
<evidence type="ECO:0000256" key="2">
    <source>
        <dbReference type="HAMAP-Rule" id="MF_02128"/>
    </source>
</evidence>
<feature type="binding site" evidence="2">
    <location>
        <position position="75"/>
    </location>
    <ligand>
        <name>Mg(2+)</name>
        <dbReference type="ChEBI" id="CHEBI:18420"/>
        <label>3</label>
    </ligand>
</feature>
<accession>A0A238XP27</accession>
<dbReference type="RefSeq" id="WP_089322167.1">
    <property type="nucleotide sequence ID" value="NZ_FZOB01000001.1"/>
</dbReference>
<feature type="binding site" evidence="2">
    <location>
        <position position="75"/>
    </location>
    <ligand>
        <name>Mg(2+)</name>
        <dbReference type="ChEBI" id="CHEBI:18420"/>
        <label>4</label>
    </ligand>
</feature>
<dbReference type="InterPro" id="IPR036921">
    <property type="entry name" value="PurM-like_N_sf"/>
</dbReference>
<dbReference type="Gene3D" id="3.30.1330.10">
    <property type="entry name" value="PurM-like, N-terminal domain"/>
    <property type="match status" value="1"/>
</dbReference>
<dbReference type="SUPFAM" id="SSF56042">
    <property type="entry name" value="PurM C-terminal domain-like"/>
    <property type="match status" value="1"/>
</dbReference>
<comment type="caution">
    <text evidence="2">Lacks conserved residue(s) required for the propagation of feature annotation.</text>
</comment>
<dbReference type="EMBL" id="FZOB01000001">
    <property type="protein sequence ID" value="SNR60432.1"/>
    <property type="molecule type" value="Genomic_DNA"/>
</dbReference>
<dbReference type="Gene3D" id="3.90.650.10">
    <property type="entry name" value="PurM-like C-terminal domain"/>
    <property type="match status" value="1"/>
</dbReference>
<feature type="domain" description="PurM-like N-terminal" evidence="3">
    <location>
        <begin position="23"/>
        <end position="139"/>
    </location>
</feature>
<dbReference type="GO" id="GO:0005524">
    <property type="term" value="F:ATP binding"/>
    <property type="evidence" value="ECO:0007669"/>
    <property type="project" value="UniProtKB-UniRule"/>
</dbReference>
<comment type="pathway">
    <text evidence="2">Cofactor biosynthesis; thiamine diphosphate biosynthesis; thiamine diphosphate from thiamine phosphate: step 1/1.</text>
</comment>
<feature type="binding site" evidence="2">
    <location>
        <position position="41"/>
    </location>
    <ligand>
        <name>Mg(2+)</name>
        <dbReference type="ChEBI" id="CHEBI:18420"/>
        <label>1</label>
    </ligand>
</feature>
<feature type="binding site" evidence="2">
    <location>
        <begin position="122"/>
        <end position="123"/>
    </location>
    <ligand>
        <name>ATP</name>
        <dbReference type="ChEBI" id="CHEBI:30616"/>
    </ligand>
</feature>
<protein>
    <recommendedName>
        <fullName evidence="2">Thiamine-monophosphate kinase</fullName>
        <shortName evidence="2">TMP kinase</shortName>
        <shortName evidence="2">Thiamine-phosphate kinase</shortName>
        <ecNumber evidence="2">2.7.4.16</ecNumber>
    </recommendedName>
</protein>
<evidence type="ECO:0000313" key="4">
    <source>
        <dbReference type="EMBL" id="SNR60432.1"/>
    </source>
</evidence>
<keyword evidence="2 4" id="KW-0418">Kinase</keyword>
<keyword evidence="2" id="KW-0808">Transferase</keyword>
<feature type="binding site" evidence="2">
    <location>
        <position position="215"/>
    </location>
    <ligand>
        <name>Mg(2+)</name>
        <dbReference type="ChEBI" id="CHEBI:18420"/>
        <label>5</label>
    </ligand>
</feature>
<comment type="miscellaneous">
    <text evidence="2">Reaction mechanism of ThiL seems to utilize a direct, inline transfer of the gamma-phosphate of ATP to TMP rather than a phosphorylated enzyme intermediate.</text>
</comment>
<dbReference type="GO" id="GO:0009228">
    <property type="term" value="P:thiamine biosynthetic process"/>
    <property type="evidence" value="ECO:0007669"/>
    <property type="project" value="UniProtKB-KW"/>
</dbReference>
<feature type="binding site" evidence="2">
    <location>
        <position position="75"/>
    </location>
    <ligand>
        <name>Mg(2+)</name>
        <dbReference type="ChEBI" id="CHEBI:18420"/>
        <label>2</label>
    </ligand>
</feature>
<dbReference type="CDD" id="cd02194">
    <property type="entry name" value="ThiL"/>
    <property type="match status" value="1"/>
</dbReference>
<gene>
    <name evidence="2" type="primary">thiL</name>
    <name evidence="4" type="ORF">SAMN06265340_101129</name>
</gene>
<dbReference type="GO" id="GO:0000287">
    <property type="term" value="F:magnesium ion binding"/>
    <property type="evidence" value="ECO:0007669"/>
    <property type="project" value="UniProtKB-UniRule"/>
</dbReference>
<keyword evidence="2" id="KW-0479">Metal-binding</keyword>
<name>A0A238XP27_9BACT</name>
<feature type="binding site" evidence="2">
    <location>
        <position position="48"/>
    </location>
    <ligand>
        <name>substrate</name>
    </ligand>
</feature>
<keyword evidence="2" id="KW-0067">ATP-binding</keyword>
<keyword evidence="5" id="KW-1185">Reference proteome</keyword>
<feature type="binding site" evidence="2">
    <location>
        <position position="214"/>
    </location>
    <ligand>
        <name>ATP</name>
        <dbReference type="ChEBI" id="CHEBI:30616"/>
    </ligand>
</feature>
<evidence type="ECO:0000313" key="5">
    <source>
        <dbReference type="Proteomes" id="UP000198405"/>
    </source>
</evidence>
<dbReference type="NCBIfam" id="TIGR01379">
    <property type="entry name" value="thiL"/>
    <property type="match status" value="1"/>
</dbReference>
<feature type="binding site" evidence="2">
    <location>
        <position position="41"/>
    </location>
    <ligand>
        <name>Mg(2+)</name>
        <dbReference type="ChEBI" id="CHEBI:18420"/>
        <label>2</label>
    </ligand>
</feature>
<organism evidence="4 5">
    <name type="scientific">Desulfurobacterium atlanticum</name>
    <dbReference type="NCBI Taxonomy" id="240169"/>
    <lineage>
        <taxon>Bacteria</taxon>
        <taxon>Pseudomonadati</taxon>
        <taxon>Aquificota</taxon>
        <taxon>Aquificia</taxon>
        <taxon>Desulfurobacteriales</taxon>
        <taxon>Desulfurobacteriaceae</taxon>
        <taxon>Desulfurobacterium</taxon>
    </lineage>
</organism>
<evidence type="ECO:0000256" key="1">
    <source>
        <dbReference type="ARBA" id="ARBA00022977"/>
    </source>
</evidence>
<dbReference type="GO" id="GO:0009229">
    <property type="term" value="P:thiamine diphosphate biosynthetic process"/>
    <property type="evidence" value="ECO:0007669"/>
    <property type="project" value="UniProtKB-UniRule"/>
</dbReference>
<dbReference type="OrthoDB" id="9802811at2"/>
<feature type="binding site" evidence="2">
    <location>
        <position position="308"/>
    </location>
    <ligand>
        <name>substrate</name>
    </ligand>
</feature>
<feature type="binding site" evidence="2">
    <location>
        <position position="25"/>
    </location>
    <ligand>
        <name>Mg(2+)</name>
        <dbReference type="ChEBI" id="CHEBI:18420"/>
        <label>4</label>
    </ligand>
</feature>
<keyword evidence="1 2" id="KW-0784">Thiamine biosynthesis</keyword>
<feature type="binding site" evidence="2">
    <location>
        <position position="25"/>
    </location>
    <ligand>
        <name>Mg(2+)</name>
        <dbReference type="ChEBI" id="CHEBI:18420"/>
        <label>3</label>
    </ligand>
</feature>
<dbReference type="Proteomes" id="UP000198405">
    <property type="component" value="Unassembled WGS sequence"/>
</dbReference>
<sequence length="314" mass="34320">MKEFELIEKITAIFPQKADIGIGDDTAAVKTDNGYLLFTVDTITANTHYRKSWEKKFKKLYFSLGWKLLAISVSDVASMGGVPEFALLSFCLEKNFSQEKVLELSKGLSKAASRYGVSIIGGDTVKGDSEVFSLTLTGKAYALMTRDCAVPGDLVGVIGTPGDAAGGLYLIENRNPPFSEEEERLLKKFFFPEPSPETGKLLVKIGVKCCIDNSDGLLFSLYLISEKSKVALNVDKDKIPVSRELKRLFGEKAEVLALTGGEDYNLIFTFPENLKEKVEKIPSVSIIGRVESGEGVYLNGEKVEPTGFDHFGGA</sequence>
<proteinExistence type="inferred from homology"/>
<comment type="similarity">
    <text evidence="2">Belongs to the thiamine-monophosphate kinase family.</text>
</comment>